<feature type="transmembrane region" description="Helical" evidence="2">
    <location>
        <begin position="75"/>
        <end position="96"/>
    </location>
</feature>
<feature type="transmembrane region" description="Helical" evidence="2">
    <location>
        <begin position="380"/>
        <end position="401"/>
    </location>
</feature>
<keyword evidence="4" id="KW-1185">Reference proteome</keyword>
<sequence>MSEASASARAISRPAPASAPPGLFVADALFSIKAFIAAGVAFFIACAFNLENPYWAMGCVYLVSNPLAGASTSKAVYRLLGTILGGVMTIAFLPNLVAAPPLFILVTGLWIGGCLFVSMLDGTPRSYVFMLGGYTVALVAFTVVDTPQAVFPTVVARVEEIAVGVICAALVNRLIFPRHIGPVVFGRASGWLDTGAALAGQTLRDALDGEAARLEIRKLAADATDMRALTAHISYDTSHHRDLVQISLALQTRMTRLLPLLSALQDQIRVLKSLDALTPETSALLEDIARWIEDGATSGISAVPLIERARRISEEAREQRGWSNLVHVNLAERLRDLLHLWRDCAALRAAIASDARPGPDVRALLGSLPAGRPVRDWRSAAMAGLAAFLAVLIAASLWRALGWRDGGFAMAELAPVFCCILAGIDNPVPAMRGFLKYLLCTMVAVFVYEYAVLPQITGIVPLLAALGLYLLPFGVLMARPATAVIGLTLCVNFPYMLLLKAEYSPNLSLFLSGNIGTVMGMIIAMVVVSNVRAIGADVAAHRVLREAWRRIAEATRAESRVSADDLGPVLVDALGQAGPRLAQLSAGHDLLSVDILRDLRVGLNVIRLKHFAPQLGSEAGAVLEQFLAQVSRYYAGRARQDTAGGEALLEALDAVAQRLNPQLHGRPRAQVYAALTGMRLGISPAGKPPRPLDLAQPALLQNGDA</sequence>
<dbReference type="InterPro" id="IPR006726">
    <property type="entry name" value="PHBA_efflux_AaeB/fusaric-R"/>
</dbReference>
<keyword evidence="2" id="KW-0812">Transmembrane</keyword>
<evidence type="ECO:0000313" key="3">
    <source>
        <dbReference type="EMBL" id="KEP70540.1"/>
    </source>
</evidence>
<feature type="transmembrane region" description="Helical" evidence="2">
    <location>
        <begin position="150"/>
        <end position="171"/>
    </location>
</feature>
<accession>A0A074TK39</accession>
<organism evidence="3 4">
    <name type="scientific">Thioclava dalianensis</name>
    <dbReference type="NCBI Taxonomy" id="1185766"/>
    <lineage>
        <taxon>Bacteria</taxon>
        <taxon>Pseudomonadati</taxon>
        <taxon>Pseudomonadota</taxon>
        <taxon>Alphaproteobacteria</taxon>
        <taxon>Rhodobacterales</taxon>
        <taxon>Paracoccaceae</taxon>
        <taxon>Thioclava</taxon>
    </lineage>
</organism>
<dbReference type="Proteomes" id="UP000027725">
    <property type="component" value="Unassembled WGS sequence"/>
</dbReference>
<feature type="transmembrane region" description="Helical" evidence="2">
    <location>
        <begin position="483"/>
        <end position="501"/>
    </location>
</feature>
<dbReference type="GO" id="GO:0005886">
    <property type="term" value="C:plasma membrane"/>
    <property type="evidence" value="ECO:0007669"/>
    <property type="project" value="InterPro"/>
</dbReference>
<dbReference type="STRING" id="1185766.SAMN05216224_102303"/>
<dbReference type="EMBL" id="JHEH01000005">
    <property type="protein sequence ID" value="KEP70540.1"/>
    <property type="molecule type" value="Genomic_DNA"/>
</dbReference>
<dbReference type="eggNOG" id="COG1289">
    <property type="taxonomic scope" value="Bacteria"/>
</dbReference>
<dbReference type="RefSeq" id="WP_051693356.1">
    <property type="nucleotide sequence ID" value="NZ_FOVB01000002.1"/>
</dbReference>
<name>A0A074TK39_9RHOB</name>
<gene>
    <name evidence="3" type="ORF">DL1_15645</name>
</gene>
<keyword evidence="2" id="KW-1133">Transmembrane helix</keyword>
<feature type="transmembrane region" description="Helical" evidence="2">
    <location>
        <begin position="127"/>
        <end position="144"/>
    </location>
</feature>
<feature type="transmembrane region" description="Helical" evidence="2">
    <location>
        <begin position="407"/>
        <end position="424"/>
    </location>
</feature>
<evidence type="ECO:0000256" key="2">
    <source>
        <dbReference type="SAM" id="Phobius"/>
    </source>
</evidence>
<evidence type="ECO:0000256" key="1">
    <source>
        <dbReference type="SAM" id="MobiDB-lite"/>
    </source>
</evidence>
<feature type="transmembrane region" description="Helical" evidence="2">
    <location>
        <begin position="102"/>
        <end position="120"/>
    </location>
</feature>
<protein>
    <submittedName>
        <fullName evidence="3">Fusaric acid resistance protein</fullName>
    </submittedName>
</protein>
<dbReference type="GO" id="GO:0022857">
    <property type="term" value="F:transmembrane transporter activity"/>
    <property type="evidence" value="ECO:0007669"/>
    <property type="project" value="InterPro"/>
</dbReference>
<keyword evidence="2" id="KW-0472">Membrane</keyword>
<dbReference type="OrthoDB" id="9807111at2"/>
<reference evidence="3 4" key="1">
    <citation type="submission" date="2014-03" db="EMBL/GenBank/DDBJ databases">
        <title>The draft genome sequence of Thioclava dalianensis DLFJ1-1.</title>
        <authorList>
            <person name="Lai Q."/>
            <person name="Shao Z."/>
        </authorList>
    </citation>
    <scope>NUCLEOTIDE SEQUENCE [LARGE SCALE GENOMIC DNA]</scope>
    <source>
        <strain evidence="3 4">DLFJ1-1</strain>
    </source>
</reference>
<comment type="caution">
    <text evidence="3">The sequence shown here is derived from an EMBL/GenBank/DDBJ whole genome shotgun (WGS) entry which is preliminary data.</text>
</comment>
<feature type="region of interest" description="Disordered" evidence="1">
    <location>
        <begin position="684"/>
        <end position="705"/>
    </location>
</feature>
<dbReference type="Pfam" id="PF04632">
    <property type="entry name" value="FUSC"/>
    <property type="match status" value="1"/>
</dbReference>
<evidence type="ECO:0000313" key="4">
    <source>
        <dbReference type="Proteomes" id="UP000027725"/>
    </source>
</evidence>
<feature type="transmembrane region" description="Helical" evidence="2">
    <location>
        <begin position="28"/>
        <end position="48"/>
    </location>
</feature>
<dbReference type="AlphaFoldDB" id="A0A074TK39"/>
<feature type="transmembrane region" description="Helical" evidence="2">
    <location>
        <begin position="507"/>
        <end position="528"/>
    </location>
</feature>
<proteinExistence type="predicted"/>